<proteinExistence type="predicted"/>
<evidence type="ECO:0000313" key="3">
    <source>
        <dbReference type="Proteomes" id="UP000300879"/>
    </source>
</evidence>
<feature type="compositionally biased region" description="Polar residues" evidence="1">
    <location>
        <begin position="209"/>
        <end position="220"/>
    </location>
</feature>
<dbReference type="AlphaFoldDB" id="A0A4P8XLX5"/>
<sequence length="220" mass="24392">MTRFVGIDPATKTGFVARDLDGTLLRAKEITGIKADTPRMVRTLHDEILRHLKPGDVVGIEGFALDAQDTNKVSSGCNWAARMAADRVTGGFISPRPNQLKKFVQVSEWVGEPGSKKRLKGKEAKQLVIDAVFDHWGYRAASDNIADAYVLSMIAEAVYRVRNGQQLEEYPVYQQEVIMAIIDPDTVKKPKKPKSKTTKRRGKPAAGDSHTQNAEQTILF</sequence>
<dbReference type="KEGG" id="palo:E6C60_3055"/>
<reference evidence="2 3" key="1">
    <citation type="submission" date="2019-05" db="EMBL/GenBank/DDBJ databases">
        <authorList>
            <person name="Chen C."/>
        </authorList>
    </citation>
    <scope>NUCLEOTIDE SEQUENCE [LARGE SCALE GENOMIC DNA]</scope>
    <source>
        <strain evidence="2 3">HB172198</strain>
    </source>
</reference>
<evidence type="ECO:0000256" key="1">
    <source>
        <dbReference type="SAM" id="MobiDB-lite"/>
    </source>
</evidence>
<dbReference type="OrthoDB" id="2850721at2"/>
<protein>
    <submittedName>
        <fullName evidence="2">Uncharacterized protein</fullName>
    </submittedName>
</protein>
<feature type="region of interest" description="Disordered" evidence="1">
    <location>
        <begin position="188"/>
        <end position="220"/>
    </location>
</feature>
<dbReference type="Gene3D" id="3.30.420.10">
    <property type="entry name" value="Ribonuclease H-like superfamily/Ribonuclease H"/>
    <property type="match status" value="1"/>
</dbReference>
<dbReference type="Proteomes" id="UP000300879">
    <property type="component" value="Chromosome"/>
</dbReference>
<feature type="compositionally biased region" description="Basic residues" evidence="1">
    <location>
        <begin position="189"/>
        <end position="203"/>
    </location>
</feature>
<gene>
    <name evidence="2" type="ORF">E6C60_3055</name>
</gene>
<dbReference type="RefSeq" id="WP_138226589.1">
    <property type="nucleotide sequence ID" value="NZ_CP040396.1"/>
</dbReference>
<keyword evidence="3" id="KW-1185">Reference proteome</keyword>
<accession>A0A4P8XLX5</accession>
<dbReference type="InterPro" id="IPR036397">
    <property type="entry name" value="RNaseH_sf"/>
</dbReference>
<dbReference type="GO" id="GO:0003676">
    <property type="term" value="F:nucleic acid binding"/>
    <property type="evidence" value="ECO:0007669"/>
    <property type="project" value="InterPro"/>
</dbReference>
<dbReference type="EMBL" id="CP040396">
    <property type="protein sequence ID" value="QCT03766.1"/>
    <property type="molecule type" value="Genomic_DNA"/>
</dbReference>
<evidence type="ECO:0000313" key="2">
    <source>
        <dbReference type="EMBL" id="QCT03766.1"/>
    </source>
</evidence>
<name>A0A4P8XLX5_9BACL</name>
<organism evidence="2 3">
    <name type="scientific">Paenibacillus algicola</name>
    <dbReference type="NCBI Taxonomy" id="2565926"/>
    <lineage>
        <taxon>Bacteria</taxon>
        <taxon>Bacillati</taxon>
        <taxon>Bacillota</taxon>
        <taxon>Bacilli</taxon>
        <taxon>Bacillales</taxon>
        <taxon>Paenibacillaceae</taxon>
        <taxon>Paenibacillus</taxon>
    </lineage>
</organism>